<dbReference type="EMBL" id="BALG01000072">
    <property type="protein sequence ID" value="GAC42105.1"/>
    <property type="molecule type" value="Genomic_DNA"/>
</dbReference>
<reference evidence="1 2" key="1">
    <citation type="submission" date="2012-10" db="EMBL/GenBank/DDBJ databases">
        <title>Draft Genome Sequence of Paenibacillus popilliae ATCC 14706T.</title>
        <authorList>
            <person name="Iiyama K."/>
            <person name="Mori K."/>
            <person name="Mon H."/>
            <person name="Chieda Y."/>
            <person name="Lee J.M."/>
            <person name="Kusakabe T."/>
            <person name="Tashiro K."/>
            <person name="Asano S."/>
            <person name="Yasunaga-Aoki C."/>
            <person name="Shimizu S."/>
        </authorList>
    </citation>
    <scope>NUCLEOTIDE SEQUENCE [LARGE SCALE GENOMIC DNA]</scope>
    <source>
        <strain evidence="1 2">ATCC 14706</strain>
    </source>
</reference>
<evidence type="ECO:0000313" key="2">
    <source>
        <dbReference type="Proteomes" id="UP000029453"/>
    </source>
</evidence>
<comment type="caution">
    <text evidence="1">The sequence shown here is derived from an EMBL/GenBank/DDBJ whole genome shotgun (WGS) entry which is preliminary data.</text>
</comment>
<dbReference type="AlphaFoldDB" id="M9LH85"/>
<gene>
    <name evidence="1" type="ORF">PPOP_1462</name>
</gene>
<protein>
    <submittedName>
        <fullName evidence="1">UDP-N-acetylmuramyl pentapeptide synthase</fullName>
    </submittedName>
</protein>
<evidence type="ECO:0000313" key="1">
    <source>
        <dbReference type="EMBL" id="GAC42105.1"/>
    </source>
</evidence>
<keyword evidence="2" id="KW-1185">Reference proteome</keyword>
<name>M9LH85_PAEPP</name>
<organism evidence="1 2">
    <name type="scientific">Paenibacillus popilliae ATCC 14706</name>
    <dbReference type="NCBI Taxonomy" id="1212764"/>
    <lineage>
        <taxon>Bacteria</taxon>
        <taxon>Bacillati</taxon>
        <taxon>Bacillota</taxon>
        <taxon>Bacilli</taxon>
        <taxon>Bacillales</taxon>
        <taxon>Paenibacillaceae</taxon>
        <taxon>Paenibacillus</taxon>
    </lineage>
</organism>
<sequence length="66" mass="7646">MNRIDIMRYTGVDGLRIAIRRDELQDCWLGFFLMGHPPTSINDLARPHYTKILIDPIPNEKSLHGL</sequence>
<accession>M9LH85</accession>
<proteinExistence type="predicted"/>
<dbReference type="Proteomes" id="UP000029453">
    <property type="component" value="Unassembled WGS sequence"/>
</dbReference>